<organism evidence="1">
    <name type="scientific">uncultured Caudovirales phage</name>
    <dbReference type="NCBI Taxonomy" id="2100421"/>
    <lineage>
        <taxon>Viruses</taxon>
        <taxon>Duplodnaviria</taxon>
        <taxon>Heunggongvirae</taxon>
        <taxon>Uroviricota</taxon>
        <taxon>Caudoviricetes</taxon>
        <taxon>Peduoviridae</taxon>
        <taxon>Maltschvirus</taxon>
        <taxon>Maltschvirus maltsch</taxon>
    </lineage>
</organism>
<evidence type="ECO:0000313" key="1">
    <source>
        <dbReference type="EMBL" id="CAB4192566.1"/>
    </source>
</evidence>
<reference evidence="1" key="1">
    <citation type="submission" date="2020-05" db="EMBL/GenBank/DDBJ databases">
        <authorList>
            <person name="Chiriac C."/>
            <person name="Salcher M."/>
            <person name="Ghai R."/>
            <person name="Kavagutti S V."/>
        </authorList>
    </citation>
    <scope>NUCLEOTIDE SEQUENCE</scope>
</reference>
<accession>A0A6J5RDM2</accession>
<protein>
    <submittedName>
        <fullName evidence="1">Uncharacterized protein</fullName>
    </submittedName>
</protein>
<sequence>MPAYNTDPDGSWSFIQYGDKIIASNYSDPMQVYNLGAAGESFSPLGGNPPKARWLAVVKNFLVVANTVDSDGISPQRVRWSGLDSPTSWTPSLVTQADFQDLFGDGGENQGIMVGLTQADATVVQERAMWKMTYTGPPLGFQFDKLEGVRGTPAPGSLVTIGGLVYYLGNDGFYVFDGSQSSPIGNGKINNTFFSDVDHLYFRRISSVSDITRKLIYWSYPDANASFGIPNKILVFDWGSGEWTRLEIETEILWRTLSFGYTLEELDQFGTIDTLIASLDSRQWTGGIYQLSAFNPDHKTAHFTGAPLGATITSQEITIPDPKRMLVVQTWPGVKTSASNVRIGIGRRTLHSDSVSFVTSTQMNNVGFCPQRTTDNYLRFRMSLSAGAAWSQATGIDVISVVEGER</sequence>
<name>A0A6J5RDM2_9CAUD</name>
<dbReference type="EMBL" id="LR797181">
    <property type="protein sequence ID" value="CAB4192566.1"/>
    <property type="molecule type" value="Genomic_DNA"/>
</dbReference>
<proteinExistence type="predicted"/>
<gene>
    <name evidence="1" type="ORF">UFOVP1244_39</name>
</gene>